<dbReference type="EMBL" id="BSNM01000014">
    <property type="protein sequence ID" value="GLQ32003.1"/>
    <property type="molecule type" value="Genomic_DNA"/>
</dbReference>
<accession>A0AA37SC49</accession>
<feature type="transmembrane region" description="Helical" evidence="1">
    <location>
        <begin position="7"/>
        <end position="24"/>
    </location>
</feature>
<dbReference type="RefSeq" id="WP_284381821.1">
    <property type="nucleotide sequence ID" value="NZ_BSNM01000014.1"/>
</dbReference>
<gene>
    <name evidence="2" type="ORF">GCM10007876_24820</name>
</gene>
<keyword evidence="1" id="KW-0812">Transmembrane</keyword>
<evidence type="ECO:0000313" key="3">
    <source>
        <dbReference type="Proteomes" id="UP001161389"/>
    </source>
</evidence>
<dbReference type="Proteomes" id="UP001161389">
    <property type="component" value="Unassembled WGS sequence"/>
</dbReference>
<evidence type="ECO:0000313" key="2">
    <source>
        <dbReference type="EMBL" id="GLQ32003.1"/>
    </source>
</evidence>
<name>A0AA37SC49_9GAMM</name>
<sequence>MRTLFKIFGIILIFLVGGFAYVGWRTDSFLKEQCEYLASTAENESNIEYIKHWVNDVALANKYQKVWSNDQHTVAIFNGEISYISSPDWETVGLDPKHAHLRLVKVAGKYEELLSTENIETIEYGRGRDSVVIKVNHPGPLNIRNKPESGSHFKKITDQVFVYCDGARF</sequence>
<proteinExistence type="predicted"/>
<protein>
    <submittedName>
        <fullName evidence="2">Uncharacterized protein</fullName>
    </submittedName>
</protein>
<dbReference type="AlphaFoldDB" id="A0AA37SC49"/>
<reference evidence="2" key="2">
    <citation type="submission" date="2023-01" db="EMBL/GenBank/DDBJ databases">
        <title>Draft genome sequence of Litoribrevibacter albus strain NBRC 110071.</title>
        <authorList>
            <person name="Sun Q."/>
            <person name="Mori K."/>
        </authorList>
    </citation>
    <scope>NUCLEOTIDE SEQUENCE</scope>
    <source>
        <strain evidence="2">NBRC 110071</strain>
    </source>
</reference>
<keyword evidence="1" id="KW-1133">Transmembrane helix</keyword>
<reference evidence="2" key="1">
    <citation type="journal article" date="2014" name="Int. J. Syst. Evol. Microbiol.">
        <title>Complete genome sequence of Corynebacterium casei LMG S-19264T (=DSM 44701T), isolated from a smear-ripened cheese.</title>
        <authorList>
            <consortium name="US DOE Joint Genome Institute (JGI-PGF)"/>
            <person name="Walter F."/>
            <person name="Albersmeier A."/>
            <person name="Kalinowski J."/>
            <person name="Ruckert C."/>
        </authorList>
    </citation>
    <scope>NUCLEOTIDE SEQUENCE</scope>
    <source>
        <strain evidence="2">NBRC 110071</strain>
    </source>
</reference>
<keyword evidence="3" id="KW-1185">Reference proteome</keyword>
<keyword evidence="1" id="KW-0472">Membrane</keyword>
<comment type="caution">
    <text evidence="2">The sequence shown here is derived from an EMBL/GenBank/DDBJ whole genome shotgun (WGS) entry which is preliminary data.</text>
</comment>
<evidence type="ECO:0000256" key="1">
    <source>
        <dbReference type="SAM" id="Phobius"/>
    </source>
</evidence>
<organism evidence="2 3">
    <name type="scientific">Litoribrevibacter albus</name>
    <dbReference type="NCBI Taxonomy" id="1473156"/>
    <lineage>
        <taxon>Bacteria</taxon>
        <taxon>Pseudomonadati</taxon>
        <taxon>Pseudomonadota</taxon>
        <taxon>Gammaproteobacteria</taxon>
        <taxon>Oceanospirillales</taxon>
        <taxon>Oceanospirillaceae</taxon>
        <taxon>Litoribrevibacter</taxon>
    </lineage>
</organism>